<protein>
    <recommendedName>
        <fullName evidence="2">YobI-like P-loop NTPase domain-containing protein</fullName>
    </recommendedName>
</protein>
<reference evidence="3 4" key="1">
    <citation type="journal article" date="2011" name="Stand. Genomic Sci.">
        <title>Complete genome sequence of Marivirga tractuosa type strain (H-43).</title>
        <authorList>
            <person name="Pagani I."/>
            <person name="Chertkov O."/>
            <person name="Lapidus A."/>
            <person name="Lucas S."/>
            <person name="Del Rio T.G."/>
            <person name="Tice H."/>
            <person name="Copeland A."/>
            <person name="Cheng J.F."/>
            <person name="Nolan M."/>
            <person name="Saunders E."/>
            <person name="Pitluck S."/>
            <person name="Held B."/>
            <person name="Goodwin L."/>
            <person name="Liolios K."/>
            <person name="Ovchinikova G."/>
            <person name="Ivanova N."/>
            <person name="Mavromatis K."/>
            <person name="Pati A."/>
            <person name="Chen A."/>
            <person name="Palaniappan K."/>
            <person name="Land M."/>
            <person name="Hauser L."/>
            <person name="Jeffries C.D."/>
            <person name="Detter J.C."/>
            <person name="Han C."/>
            <person name="Tapia R."/>
            <person name="Ngatchou-Djao O.D."/>
            <person name="Rohde M."/>
            <person name="Goker M."/>
            <person name="Spring S."/>
            <person name="Sikorski J."/>
            <person name="Woyke T."/>
            <person name="Bristow J."/>
            <person name="Eisen J.A."/>
            <person name="Markowitz V."/>
            <person name="Hugenholtz P."/>
            <person name="Klenk H.P."/>
            <person name="Kyrpides N.C."/>
        </authorList>
    </citation>
    <scope>NUCLEOTIDE SEQUENCE [LARGE SCALE GENOMIC DNA]</scope>
    <source>
        <strain evidence="4">ATCC 23168 / DSM 4126 / NBRC 15989 / NCIMB 1408 / VKM B-1430 / H-43</strain>
    </source>
</reference>
<dbReference type="AlphaFoldDB" id="E4TLA1"/>
<dbReference type="OrthoDB" id="1701659at2"/>
<name>E4TLA1_MARTH</name>
<dbReference type="RefSeq" id="WP_013452390.1">
    <property type="nucleotide sequence ID" value="NC_014759.1"/>
</dbReference>
<dbReference type="EMBL" id="CP002349">
    <property type="protein sequence ID" value="ADR20239.1"/>
    <property type="molecule type" value="Genomic_DNA"/>
</dbReference>
<organism evidence="3 4">
    <name type="scientific">Marivirga tractuosa (strain ATCC 23168 / DSM 4126 / NBRC 15989 / NCIMB 1408 / VKM B-1430 / H-43)</name>
    <name type="common">Microscilla tractuosa</name>
    <name type="synonym">Flexibacter tractuosus</name>
    <dbReference type="NCBI Taxonomy" id="643867"/>
    <lineage>
        <taxon>Bacteria</taxon>
        <taxon>Pseudomonadati</taxon>
        <taxon>Bacteroidota</taxon>
        <taxon>Cytophagia</taxon>
        <taxon>Cytophagales</taxon>
        <taxon>Marivirgaceae</taxon>
        <taxon>Marivirga</taxon>
    </lineage>
</organism>
<dbReference type="Proteomes" id="UP000008720">
    <property type="component" value="Chromosome"/>
</dbReference>
<evidence type="ECO:0000313" key="3">
    <source>
        <dbReference type="EMBL" id="ADR20239.1"/>
    </source>
</evidence>
<proteinExistence type="predicted"/>
<feature type="transmembrane region" description="Helical" evidence="1">
    <location>
        <begin position="175"/>
        <end position="197"/>
    </location>
</feature>
<keyword evidence="1" id="KW-0472">Membrane</keyword>
<dbReference type="InterPro" id="IPR048428">
    <property type="entry name" value="YobI-NTPase"/>
</dbReference>
<accession>E4TLA1</accession>
<gene>
    <name evidence="3" type="ordered locus">Ftrac_0228</name>
</gene>
<sequence>MENDSFDNTFTKNLYHLAPRPAEDREVQIETLLWAIEDENIENIAISGPYGSGKSSILKGFSCKFPNYKLKYISFSSFDENTSEEHHGSDTNSHRNIKNRQIRDKIESNILKQLFFSEKPKNIPFSRFKRIQKIDTTSWAKTIMLLLMAILWLLIPEFFNSTDWISKGVTHLLTLFAIIVLVFKGFEIIKAIIPLIINLRITKFGFANSEFESVKNREDSILAKYLDEIIYFFESTENQIIVFEDIDRNKTVALAILTHLREINKIINRSIKSKKIAFLFLIKDDIFGTNYKNRTKFFDFIIPVLPAVGYKNSKERLLEWNNDFSSQNQSNINLPDNFIKDVASYIDDYRTLYNIWNEYVIYFELFQQKHKSYFKKEEETKVLIKPQQLFSLVIFKNLYPDEFEDIRQNGNQLELIFINFINGKKNKELELRRRKEEIEIQQREIEKMPKIEESLLLPALLASAIKISNLFSTNIEVLLEDKEGRTSYRRINTLNTVGNLDNFKSIFQNNTLNGYRVNNQPEEITEPRNLYQEYLQKIKIINDSSEEAKKKISQDKISVEAQLKETINYSVKNYCQNIPPELEDWESKYLLQFFLHRGYIESDFHDYLFIIEPFSLNQKELLCLNQIKSGIFKQTDHDIDYLKIALELQEQDFSSSKILIPDLILRLFEYKGDEKEDIQNKIKAFKNFTDTHLEYHIEFYKILLEKAEKKIKHFFFILSNTKSYKLLEPYSSKNVISTSRNLLLNLHPNYTEKLPEDFKNELQHILNTDTALFGENVPEDSFVYENIRELEIKIKNFSIDKEIAKKKKLVKYIIENFRYELNYKNIEAHFKFYDLGNDEFHKYLKKPLSYFESQDILNYLSQNVNNNIDIYASEVLIHSEYSINETHSEYVNLINRLKEPAAQKFLADANIKSLIEHIEDVDNHNLWPILLRRNLLEPQWINLCVYQEKFSDNEELENYLFLDNVKKNLSIEVSEIQNYLNTYFDIFIKYIFNKNTTEEINTYLKDLKNDTELGSYIKNNIEDNIEAVSKSALIVLIQNNLLPITETLIDFFKGKDSELYVDYLIRNSSILVDENRKIQLSSNDLNKILKSELSDNLLSRIVIKNFGDRNITDNETLIADVLSREKVIFGIKLNLLENLVIKIAPKLNELTLAKLLGKYLKEIVEEDLERVLSFLSKLSNVIYNKQLVKLGQKNKVPKIHYSSESFVLFENLKRLEIIKNYKIDEKRKFISGKILASKEDLDQ</sequence>
<dbReference type="STRING" id="643867.Ftrac_0228"/>
<feature type="domain" description="YobI-like P-loop NTPase" evidence="2">
    <location>
        <begin position="30"/>
        <end position="412"/>
    </location>
</feature>
<keyword evidence="4" id="KW-1185">Reference proteome</keyword>
<keyword evidence="1" id="KW-1133">Transmembrane helix</keyword>
<dbReference type="InterPro" id="IPR027417">
    <property type="entry name" value="P-loop_NTPase"/>
</dbReference>
<evidence type="ECO:0000256" key="1">
    <source>
        <dbReference type="SAM" id="Phobius"/>
    </source>
</evidence>
<dbReference type="eggNOG" id="COG5290">
    <property type="taxonomic scope" value="Bacteria"/>
</dbReference>
<feature type="transmembrane region" description="Helical" evidence="1">
    <location>
        <begin position="138"/>
        <end position="155"/>
    </location>
</feature>
<dbReference type="KEGG" id="mtt:Ftrac_0228"/>
<keyword evidence="1" id="KW-0812">Transmembrane</keyword>
<dbReference type="HOGENOM" id="CLU_005044_0_0_10"/>
<dbReference type="SUPFAM" id="SSF52540">
    <property type="entry name" value="P-loop containing nucleoside triphosphate hydrolases"/>
    <property type="match status" value="1"/>
</dbReference>
<evidence type="ECO:0000259" key="2">
    <source>
        <dbReference type="Pfam" id="PF20693"/>
    </source>
</evidence>
<evidence type="ECO:0000313" key="4">
    <source>
        <dbReference type="Proteomes" id="UP000008720"/>
    </source>
</evidence>
<dbReference type="Pfam" id="PF20693">
    <property type="entry name" value="YobI-ATPase"/>
    <property type="match status" value="1"/>
</dbReference>